<evidence type="ECO:0000313" key="2">
    <source>
        <dbReference type="EMBL" id="MDC0708748.1"/>
    </source>
</evidence>
<protein>
    <submittedName>
        <fullName evidence="2">CHAT domain-containing protein</fullName>
    </submittedName>
</protein>
<dbReference type="Proteomes" id="UP001221838">
    <property type="component" value="Unassembled WGS sequence"/>
</dbReference>
<name>A0ABT5D6I9_9BACT</name>
<dbReference type="RefSeq" id="WP_272136718.1">
    <property type="nucleotide sequence ID" value="NZ_JAQNDM010000002.1"/>
</dbReference>
<proteinExistence type="predicted"/>
<accession>A0ABT5D6I9</accession>
<dbReference type="InterPro" id="IPR024983">
    <property type="entry name" value="CHAT_dom"/>
</dbReference>
<sequence>MSTKSGQAHLSSLEPARALALIDAGGASAFRAAAFIFGHGEAEPAHVYTSARHDDMAAVLLKEGEYQDTAVGTAERFFRHLHYFQSQLDYWGRLKMAREAGRVDPLVQETFAPLLEGSGRYISAFADDVPEESIEQITGVPRERWLRRNGAILVDQPMAEMKPEEINDLVDRGRQGVLASFFKLAALRLVPDGVPAPVTTPERVDAFLAAHPRLAIVVPGFHLKGIAPVSVFLHAEGSVRRYQLGEPQLAAGNEPELLAMQGMFSAFVDDDHIPGGEGWRKLGEALQQLCAAHEEWARQLNEYLERHGITQVLFMLRGTDHVYLPWEELHTGPGGPRLGERYLIGYVHTLADLGMVAPAWMPQRQGTVQLHGGGKFREQMKVARECQLALAAQGHGLPPLSGEEACDARRLHAELRSCRRVRLFLHAHHDRLNPEQDRITLVDAEEQTARVDLKASELRCLPLAGVECVELWACEGAAHGRSLAEHGPAEEPEDVSAAFLQAGARRVVASRWQVPALTSALMMERFALLVGQGWGEAAALRSAREECRAAFRSGGIIERHLRGSVATLGPGLHASLEKAFMEAVLQLRESWGAQKRENWNSSSLMQAMGRLVRYVPPRSTELSVPTYDSSVQRADAQIAEYLQPFQNPLCWSGWRLIVRRLEDWDTATCIKKA</sequence>
<dbReference type="EMBL" id="JAQNDM010000002">
    <property type="protein sequence ID" value="MDC0708748.1"/>
    <property type="molecule type" value="Genomic_DNA"/>
</dbReference>
<gene>
    <name evidence="2" type="ORF">POL68_09740</name>
</gene>
<comment type="caution">
    <text evidence="2">The sequence shown here is derived from an EMBL/GenBank/DDBJ whole genome shotgun (WGS) entry which is preliminary data.</text>
</comment>
<reference evidence="2 3" key="1">
    <citation type="submission" date="2022-11" db="EMBL/GenBank/DDBJ databases">
        <title>Minimal conservation of predation-associated metabolite biosynthetic gene clusters underscores biosynthetic potential of Myxococcota including descriptions for ten novel species: Archangium lansinium sp. nov., Myxococcus landrumus sp. nov., Nannocystis bai.</title>
        <authorList>
            <person name="Ahearne A."/>
            <person name="Stevens C."/>
            <person name="Dowd S."/>
        </authorList>
    </citation>
    <scope>NUCLEOTIDE SEQUENCE [LARGE SCALE GENOMIC DNA]</scope>
    <source>
        <strain evidence="2 3">NCWAL01</strain>
    </source>
</reference>
<feature type="domain" description="CHAT" evidence="1">
    <location>
        <begin position="282"/>
        <end position="549"/>
    </location>
</feature>
<dbReference type="Pfam" id="PF12770">
    <property type="entry name" value="CHAT"/>
    <property type="match status" value="1"/>
</dbReference>
<evidence type="ECO:0000313" key="3">
    <source>
        <dbReference type="Proteomes" id="UP001221838"/>
    </source>
</evidence>
<evidence type="ECO:0000259" key="1">
    <source>
        <dbReference type="Pfam" id="PF12770"/>
    </source>
</evidence>
<organism evidence="2 3">
    <name type="scientific">Stigmatella ashevillensis</name>
    <dbReference type="NCBI Taxonomy" id="2995309"/>
    <lineage>
        <taxon>Bacteria</taxon>
        <taxon>Pseudomonadati</taxon>
        <taxon>Myxococcota</taxon>
        <taxon>Myxococcia</taxon>
        <taxon>Myxococcales</taxon>
        <taxon>Cystobacterineae</taxon>
        <taxon>Archangiaceae</taxon>
        <taxon>Stigmatella</taxon>
    </lineage>
</organism>
<keyword evidence="3" id="KW-1185">Reference proteome</keyword>